<evidence type="ECO:0000256" key="1">
    <source>
        <dbReference type="SAM" id="Phobius"/>
    </source>
</evidence>
<comment type="caution">
    <text evidence="2">The sequence shown here is derived from an EMBL/GenBank/DDBJ whole genome shotgun (WGS) entry which is preliminary data.</text>
</comment>
<keyword evidence="3" id="KW-1185">Reference proteome</keyword>
<protein>
    <submittedName>
        <fullName evidence="2">Uncharacterized protein</fullName>
    </submittedName>
</protein>
<feature type="non-terminal residue" evidence="2">
    <location>
        <position position="52"/>
    </location>
</feature>
<feature type="non-terminal residue" evidence="2">
    <location>
        <position position="1"/>
    </location>
</feature>
<sequence>VEVAAITMMNMMDTAMAKTTSMGEARIMVVVVVVVMMMTMMEKNTVVVMASI</sequence>
<keyword evidence="1" id="KW-0812">Transmembrane</keyword>
<evidence type="ECO:0000313" key="3">
    <source>
        <dbReference type="Proteomes" id="UP001479436"/>
    </source>
</evidence>
<dbReference type="Proteomes" id="UP001479436">
    <property type="component" value="Unassembled WGS sequence"/>
</dbReference>
<dbReference type="EMBL" id="JASJQH010005253">
    <property type="protein sequence ID" value="KAK9746597.1"/>
    <property type="molecule type" value="Genomic_DNA"/>
</dbReference>
<name>A0ABR2WCH9_9FUNG</name>
<evidence type="ECO:0000313" key="2">
    <source>
        <dbReference type="EMBL" id="KAK9746597.1"/>
    </source>
</evidence>
<feature type="transmembrane region" description="Helical" evidence="1">
    <location>
        <begin position="21"/>
        <end position="41"/>
    </location>
</feature>
<organism evidence="2 3">
    <name type="scientific">Basidiobolus ranarum</name>
    <dbReference type="NCBI Taxonomy" id="34480"/>
    <lineage>
        <taxon>Eukaryota</taxon>
        <taxon>Fungi</taxon>
        <taxon>Fungi incertae sedis</taxon>
        <taxon>Zoopagomycota</taxon>
        <taxon>Entomophthoromycotina</taxon>
        <taxon>Basidiobolomycetes</taxon>
        <taxon>Basidiobolales</taxon>
        <taxon>Basidiobolaceae</taxon>
        <taxon>Basidiobolus</taxon>
    </lineage>
</organism>
<proteinExistence type="predicted"/>
<keyword evidence="1" id="KW-1133">Transmembrane helix</keyword>
<gene>
    <name evidence="2" type="ORF">K7432_018187</name>
</gene>
<reference evidence="2 3" key="1">
    <citation type="submission" date="2023-04" db="EMBL/GenBank/DDBJ databases">
        <title>Genome of Basidiobolus ranarum AG-B5.</title>
        <authorList>
            <person name="Stajich J.E."/>
            <person name="Carter-House D."/>
            <person name="Gryganskyi A."/>
        </authorList>
    </citation>
    <scope>NUCLEOTIDE SEQUENCE [LARGE SCALE GENOMIC DNA]</scope>
    <source>
        <strain evidence="2 3">AG-B5</strain>
    </source>
</reference>
<keyword evidence="1" id="KW-0472">Membrane</keyword>
<accession>A0ABR2WCH9</accession>